<protein>
    <recommendedName>
        <fullName evidence="1">AAA-ATPase-like domain-containing protein</fullName>
    </recommendedName>
</protein>
<sequence>MQEKIVVTLSDFFSEYQYLLKELNENDYSKFKKVLSEEANLSNLGTTLKFLTKILYEKYNKKVVVLIDEYDSPLVSAYINGYYESAKDFFKTFYSTVLKDNSYLQMGALTGIIRVIKAGIFSDLNNLRTYTILSDDYADSYGLTEEEVEKSLKDYGIEAEISKVKNCMMDIDLEIVKYIILGVY</sequence>
<gene>
    <name evidence="2" type="ordered locus">FN2056</name>
</gene>
<dbReference type="PaxDb" id="190304-FN2056"/>
<dbReference type="InterPro" id="IPR018631">
    <property type="entry name" value="AAA-ATPase-like_dom"/>
</dbReference>
<dbReference type="PANTHER" id="PTHR34825">
    <property type="entry name" value="CONSERVED PROTEIN, WITH A WEAK D-GALACTARATE DEHYDRATASE/ALTRONATE HYDROLASE DOMAIN"/>
    <property type="match status" value="1"/>
</dbReference>
<feature type="domain" description="AAA-ATPase-like" evidence="1">
    <location>
        <begin position="18"/>
        <end position="121"/>
    </location>
</feature>
<dbReference type="HOGENOM" id="CLU_097372_0_0_0"/>
<evidence type="ECO:0000313" key="2">
    <source>
        <dbReference type="EMBL" id="AAL94140.1"/>
    </source>
</evidence>
<evidence type="ECO:0000259" key="1">
    <source>
        <dbReference type="Pfam" id="PF09820"/>
    </source>
</evidence>
<dbReference type="STRING" id="190304.FN2056"/>
<organism evidence="2">
    <name type="scientific">Fusobacterium nucleatum subsp. nucleatum (strain ATCC 25586 / DSM 15643 / BCRC 10681 / CIP 101130 / JCM 8532 / KCTC 2640 / LMG 13131 / VPI 4355)</name>
    <dbReference type="NCBI Taxonomy" id="190304"/>
    <lineage>
        <taxon>Bacteria</taxon>
        <taxon>Fusobacteriati</taxon>
        <taxon>Fusobacteriota</taxon>
        <taxon>Fusobacteriia</taxon>
        <taxon>Fusobacteriales</taxon>
        <taxon>Fusobacteriaceae</taxon>
        <taxon>Fusobacterium</taxon>
    </lineage>
</organism>
<dbReference type="eggNOG" id="COG4637">
    <property type="taxonomic scope" value="Bacteria"/>
</dbReference>
<dbReference type="KEGG" id="fnu:FN2056"/>
<dbReference type="EMBL" id="AE009951">
    <property type="protein sequence ID" value="AAL94140.1"/>
    <property type="molecule type" value="Genomic_DNA"/>
</dbReference>
<dbReference type="InParanoid" id="Q8RHH3"/>
<dbReference type="EnsemblBacteria" id="AAL94140">
    <property type="protein sequence ID" value="AAL94140"/>
    <property type="gene ID" value="FN2056"/>
</dbReference>
<dbReference type="AlphaFoldDB" id="Q8RHH3"/>
<accession>Q8RHH3</accession>
<name>Q8RHH3_FUSNN</name>
<dbReference type="Pfam" id="PF09820">
    <property type="entry name" value="AAA-ATPase_like"/>
    <property type="match status" value="1"/>
</dbReference>
<reference evidence="2" key="1">
    <citation type="journal article" date="2002" name="J. Bacteriol.">
        <title>Genome sequence and analysis of the oral bacterium Fusobacterium nucleatum strain ATCC 25586.</title>
        <authorList>
            <person name="Kapatral V."/>
            <person name="Anderson I."/>
            <person name="Ivanova N."/>
            <person name="Reznik G."/>
            <person name="Los T."/>
            <person name="Lykidis A."/>
            <person name="Bhattacharyya A."/>
            <person name="Bartman A."/>
            <person name="Gardner W."/>
            <person name="Grechkin G."/>
            <person name="Zhu L."/>
            <person name="Vasieva O."/>
            <person name="Chu L."/>
            <person name="Kogan Y."/>
            <person name="Chaga O."/>
            <person name="Goltsman E."/>
            <person name="Bernal A."/>
            <person name="Larsen N."/>
            <person name="D'Souza M."/>
            <person name="Walunas T."/>
            <person name="Pusch G."/>
            <person name="Haselkorn R."/>
            <person name="Fonstein M."/>
            <person name="Kyrpides N."/>
            <person name="Overbeek R."/>
        </authorList>
    </citation>
    <scope>NUCLEOTIDE SEQUENCE [LARGE SCALE GENOMIC DNA]</scope>
    <source>
        <strain evidence="2">ATCC 25586</strain>
    </source>
</reference>
<proteinExistence type="predicted"/>
<dbReference type="PANTHER" id="PTHR34825:SF1">
    <property type="entry name" value="AAA-ATPASE-LIKE DOMAIN-CONTAINING PROTEIN"/>
    <property type="match status" value="1"/>
</dbReference>